<evidence type="ECO:0000256" key="2">
    <source>
        <dbReference type="ARBA" id="ARBA00022692"/>
    </source>
</evidence>
<keyword evidence="9" id="KW-1185">Reference proteome</keyword>
<dbReference type="eggNOG" id="KOG0872">
    <property type="taxonomic scope" value="Eukaryota"/>
</dbReference>
<dbReference type="HOGENOM" id="CLU_047036_6_0_1"/>
<sequence length="280" mass="33469">MVTNWYFYINRRDKAHEWKCQPEKFLSPELELHEILVGASSLLIVSILSGFVACYALNGGKGLTIYYGWNEYGWLWFALQFVAIFVYQDYTTYWVHRIFHWPWLYRNFHKLHHTYKQPTAFSVTASHPVEIIFTQLVMLVPIVTVPIHWAPFYVVVVYAYCHGILGHSGVNFKSFWWQPWQPDTIFHDNHHQYFHVNFGFNIYYWDILHGTYRQKDRVYSESIFYGQGKGLAEVSEEVLLSDMVERNLENPQAYRNSFHRYKLDEHDMAKFVVNNKVKTN</sequence>
<dbReference type="AlphaFoldDB" id="B0WPE8"/>
<keyword evidence="2 5" id="KW-0812">Transmembrane</keyword>
<dbReference type="OMA" id="HHPWINT"/>
<dbReference type="STRING" id="7176.B0WPE8"/>
<dbReference type="KEGG" id="cqu:CpipJ_CPIJ009044"/>
<dbReference type="VEuPathDB" id="VectorBase:CPIJ009044"/>
<evidence type="ECO:0000313" key="8">
    <source>
        <dbReference type="EnsemblMetazoa" id="CPIJ009044-PA"/>
    </source>
</evidence>
<evidence type="ECO:0000259" key="6">
    <source>
        <dbReference type="Pfam" id="PF04116"/>
    </source>
</evidence>
<dbReference type="Pfam" id="PF04116">
    <property type="entry name" value="FA_hydroxylase"/>
    <property type="match status" value="1"/>
</dbReference>
<feature type="domain" description="Fatty acid hydroxylase" evidence="6">
    <location>
        <begin position="81"/>
        <end position="211"/>
    </location>
</feature>
<dbReference type="PANTHER" id="PTHR11863">
    <property type="entry name" value="STEROL DESATURASE"/>
    <property type="match status" value="1"/>
</dbReference>
<dbReference type="VEuPathDB" id="VectorBase:CQUJHB007817"/>
<feature type="transmembrane region" description="Helical" evidence="5">
    <location>
        <begin position="35"/>
        <end position="57"/>
    </location>
</feature>
<name>B0WPE8_CULQU</name>
<dbReference type="GO" id="GO:0005506">
    <property type="term" value="F:iron ion binding"/>
    <property type="evidence" value="ECO:0007669"/>
    <property type="project" value="InterPro"/>
</dbReference>
<reference evidence="8" key="2">
    <citation type="submission" date="2020-05" db="UniProtKB">
        <authorList>
            <consortium name="EnsemblMetazoa"/>
        </authorList>
    </citation>
    <scope>IDENTIFICATION</scope>
    <source>
        <strain evidence="8">JHB</strain>
    </source>
</reference>
<evidence type="ECO:0000256" key="3">
    <source>
        <dbReference type="ARBA" id="ARBA00022989"/>
    </source>
</evidence>
<proteinExistence type="predicted"/>
<dbReference type="InterPro" id="IPR050307">
    <property type="entry name" value="Sterol_Desaturase_Related"/>
</dbReference>
<dbReference type="InParanoid" id="B0WPE8"/>
<dbReference type="EMBL" id="DS232023">
    <property type="protein sequence ID" value="EDS32327.1"/>
    <property type="molecule type" value="Genomic_DNA"/>
</dbReference>
<dbReference type="GO" id="GO:0016020">
    <property type="term" value="C:membrane"/>
    <property type="evidence" value="ECO:0007669"/>
    <property type="project" value="UniProtKB-SubCell"/>
</dbReference>
<dbReference type="GO" id="GO:0008610">
    <property type="term" value="P:lipid biosynthetic process"/>
    <property type="evidence" value="ECO:0007669"/>
    <property type="project" value="InterPro"/>
</dbReference>
<protein>
    <recommendedName>
        <fullName evidence="6">Fatty acid hydroxylase domain-containing protein</fullName>
    </recommendedName>
</protein>
<evidence type="ECO:0000313" key="7">
    <source>
        <dbReference type="EMBL" id="EDS32327.1"/>
    </source>
</evidence>
<dbReference type="GO" id="GO:0016491">
    <property type="term" value="F:oxidoreductase activity"/>
    <property type="evidence" value="ECO:0007669"/>
    <property type="project" value="InterPro"/>
</dbReference>
<evidence type="ECO:0000256" key="5">
    <source>
        <dbReference type="SAM" id="Phobius"/>
    </source>
</evidence>
<gene>
    <name evidence="8" type="primary">6041302</name>
    <name evidence="7" type="ORF">CpipJ_CPIJ009044</name>
</gene>
<dbReference type="Proteomes" id="UP000002320">
    <property type="component" value="Unassembled WGS sequence"/>
</dbReference>
<dbReference type="EnsemblMetazoa" id="CPIJ009044-RA">
    <property type="protein sequence ID" value="CPIJ009044-PA"/>
    <property type="gene ID" value="CPIJ009044"/>
</dbReference>
<evidence type="ECO:0000313" key="9">
    <source>
        <dbReference type="Proteomes" id="UP000002320"/>
    </source>
</evidence>
<feature type="transmembrane region" description="Helical" evidence="5">
    <location>
        <begin position="136"/>
        <end position="161"/>
    </location>
</feature>
<evidence type="ECO:0000256" key="4">
    <source>
        <dbReference type="ARBA" id="ARBA00023136"/>
    </source>
</evidence>
<accession>B0WPE8</accession>
<comment type="subcellular location">
    <subcellularLocation>
        <location evidence="1">Membrane</location>
    </subcellularLocation>
</comment>
<keyword evidence="3 5" id="KW-1133">Transmembrane helix</keyword>
<evidence type="ECO:0000256" key="1">
    <source>
        <dbReference type="ARBA" id="ARBA00004370"/>
    </source>
</evidence>
<organism>
    <name type="scientific">Culex quinquefasciatus</name>
    <name type="common">Southern house mosquito</name>
    <name type="synonym">Culex pungens</name>
    <dbReference type="NCBI Taxonomy" id="7176"/>
    <lineage>
        <taxon>Eukaryota</taxon>
        <taxon>Metazoa</taxon>
        <taxon>Ecdysozoa</taxon>
        <taxon>Arthropoda</taxon>
        <taxon>Hexapoda</taxon>
        <taxon>Insecta</taxon>
        <taxon>Pterygota</taxon>
        <taxon>Neoptera</taxon>
        <taxon>Endopterygota</taxon>
        <taxon>Diptera</taxon>
        <taxon>Nematocera</taxon>
        <taxon>Culicoidea</taxon>
        <taxon>Culicidae</taxon>
        <taxon>Culicinae</taxon>
        <taxon>Culicini</taxon>
        <taxon>Culex</taxon>
        <taxon>Culex</taxon>
    </lineage>
</organism>
<dbReference type="OrthoDB" id="408954at2759"/>
<feature type="transmembrane region" description="Helical" evidence="5">
    <location>
        <begin position="69"/>
        <end position="87"/>
    </location>
</feature>
<keyword evidence="4 5" id="KW-0472">Membrane</keyword>
<dbReference type="InterPro" id="IPR006694">
    <property type="entry name" value="Fatty_acid_hydroxylase"/>
</dbReference>
<reference evidence="7" key="1">
    <citation type="submission" date="2007-03" db="EMBL/GenBank/DDBJ databases">
        <title>Annotation of Culex pipiens quinquefasciatus.</title>
        <authorList>
            <consortium name="The Broad Institute Genome Sequencing Platform"/>
            <person name="Atkinson P.W."/>
            <person name="Hemingway J."/>
            <person name="Christensen B.M."/>
            <person name="Higgs S."/>
            <person name="Kodira C."/>
            <person name="Hannick L."/>
            <person name="Megy K."/>
            <person name="O'Leary S."/>
            <person name="Pearson M."/>
            <person name="Haas B.J."/>
            <person name="Mauceli E."/>
            <person name="Wortman J.R."/>
            <person name="Lee N.H."/>
            <person name="Guigo R."/>
            <person name="Stanke M."/>
            <person name="Alvarado L."/>
            <person name="Amedeo P."/>
            <person name="Antoine C.H."/>
            <person name="Arensburger P."/>
            <person name="Bidwell S.L."/>
            <person name="Crawford M."/>
            <person name="Camaro F."/>
            <person name="Devon K."/>
            <person name="Engels R."/>
            <person name="Hammond M."/>
            <person name="Howarth C."/>
            <person name="Koehrsen M."/>
            <person name="Lawson D."/>
            <person name="Montgomery P."/>
            <person name="Nene V."/>
            <person name="Nusbaum C."/>
            <person name="Puiu D."/>
            <person name="Romero-Severson J."/>
            <person name="Severson D.W."/>
            <person name="Shumway M."/>
            <person name="Sisk P."/>
            <person name="Stolte C."/>
            <person name="Zeng Q."/>
            <person name="Eisenstadt E."/>
            <person name="Fraser-Liggett C."/>
            <person name="Strausberg R."/>
            <person name="Galagan J."/>
            <person name="Birren B."/>
            <person name="Collins F.H."/>
        </authorList>
    </citation>
    <scope>NUCLEOTIDE SEQUENCE [LARGE SCALE GENOMIC DNA]</scope>
    <source>
        <strain evidence="7">JHB</strain>
    </source>
</reference>